<protein>
    <submittedName>
        <fullName evidence="11">Putative MscS family protein YhdY</fullName>
    </submittedName>
</protein>
<evidence type="ECO:0000259" key="9">
    <source>
        <dbReference type="Pfam" id="PF21082"/>
    </source>
</evidence>
<dbReference type="InterPro" id="IPR049142">
    <property type="entry name" value="MS_channel_1st"/>
</dbReference>
<evidence type="ECO:0000313" key="12">
    <source>
        <dbReference type="Proteomes" id="UP000321440"/>
    </source>
</evidence>
<evidence type="ECO:0000256" key="7">
    <source>
        <dbReference type="SAM" id="Phobius"/>
    </source>
</evidence>
<gene>
    <name evidence="11" type="primary">yhdY</name>
    <name evidence="11" type="ORF">AHA02nite_21230</name>
</gene>
<evidence type="ECO:0000256" key="4">
    <source>
        <dbReference type="ARBA" id="ARBA00022692"/>
    </source>
</evidence>
<feature type="transmembrane region" description="Helical" evidence="7">
    <location>
        <begin position="91"/>
        <end position="112"/>
    </location>
</feature>
<keyword evidence="4 7" id="KW-0812">Transmembrane</keyword>
<dbReference type="PANTHER" id="PTHR43634">
    <property type="entry name" value="OW CONDUCTANCE MECHANOSENSITIVE CHANNEL"/>
    <property type="match status" value="1"/>
</dbReference>
<dbReference type="Pfam" id="PF00924">
    <property type="entry name" value="MS_channel_2nd"/>
    <property type="match status" value="1"/>
</dbReference>
<dbReference type="Proteomes" id="UP000321440">
    <property type="component" value="Unassembled WGS sequence"/>
</dbReference>
<feature type="transmembrane region" description="Helical" evidence="7">
    <location>
        <begin position="66"/>
        <end position="85"/>
    </location>
</feature>
<evidence type="ECO:0000313" key="11">
    <source>
        <dbReference type="EMBL" id="GEN46347.1"/>
    </source>
</evidence>
<comment type="caution">
    <text evidence="11">The sequence shown here is derived from an EMBL/GenBank/DDBJ whole genome shotgun (WGS) entry which is preliminary data.</text>
</comment>
<dbReference type="InterPro" id="IPR049278">
    <property type="entry name" value="MS_channel_C"/>
</dbReference>
<keyword evidence="5 7" id="KW-1133">Transmembrane helix</keyword>
<name>A0A511W5U7_9BACI</name>
<dbReference type="InterPro" id="IPR045042">
    <property type="entry name" value="YnaI-like"/>
</dbReference>
<dbReference type="EMBL" id="BJYA01000014">
    <property type="protein sequence ID" value="GEN46347.1"/>
    <property type="molecule type" value="Genomic_DNA"/>
</dbReference>
<dbReference type="AlphaFoldDB" id="A0A511W5U7"/>
<accession>A0A511W5U7</accession>
<dbReference type="InterPro" id="IPR023408">
    <property type="entry name" value="MscS_beta-dom_sf"/>
</dbReference>
<dbReference type="Gene3D" id="2.30.30.60">
    <property type="match status" value="1"/>
</dbReference>
<evidence type="ECO:0000256" key="2">
    <source>
        <dbReference type="ARBA" id="ARBA00008017"/>
    </source>
</evidence>
<proteinExistence type="inferred from homology"/>
<keyword evidence="12" id="KW-1185">Reference proteome</keyword>
<dbReference type="InterPro" id="IPR010920">
    <property type="entry name" value="LSM_dom_sf"/>
</dbReference>
<feature type="domain" description="Mechanosensitive ion channel MscS C-terminal" evidence="9">
    <location>
        <begin position="257"/>
        <end position="342"/>
    </location>
</feature>
<evidence type="ECO:0000259" key="8">
    <source>
        <dbReference type="Pfam" id="PF00924"/>
    </source>
</evidence>
<dbReference type="InterPro" id="IPR011066">
    <property type="entry name" value="MscS_channel_C_sf"/>
</dbReference>
<dbReference type="Gene3D" id="1.10.287.1260">
    <property type="match status" value="1"/>
</dbReference>
<reference evidence="11 12" key="1">
    <citation type="submission" date="2019-07" db="EMBL/GenBank/DDBJ databases">
        <title>Whole genome shotgun sequence of Alkalibacillus haloalkaliphilus NBRC 103110.</title>
        <authorList>
            <person name="Hosoyama A."/>
            <person name="Uohara A."/>
            <person name="Ohji S."/>
            <person name="Ichikawa N."/>
        </authorList>
    </citation>
    <scope>NUCLEOTIDE SEQUENCE [LARGE SCALE GENOMIC DNA]</scope>
    <source>
        <strain evidence="11 12">NBRC 103110</strain>
    </source>
</reference>
<dbReference type="OrthoDB" id="9809206at2"/>
<dbReference type="SUPFAM" id="SSF82861">
    <property type="entry name" value="Mechanosensitive channel protein MscS (YggB), transmembrane region"/>
    <property type="match status" value="1"/>
</dbReference>
<dbReference type="PANTHER" id="PTHR43634:SF2">
    <property type="entry name" value="LOW CONDUCTANCE MECHANOSENSITIVE CHANNEL YNAI"/>
    <property type="match status" value="1"/>
</dbReference>
<dbReference type="Pfam" id="PF21082">
    <property type="entry name" value="MS_channel_3rd"/>
    <property type="match status" value="1"/>
</dbReference>
<organism evidence="11 12">
    <name type="scientific">Alkalibacillus haloalkaliphilus</name>
    <dbReference type="NCBI Taxonomy" id="94136"/>
    <lineage>
        <taxon>Bacteria</taxon>
        <taxon>Bacillati</taxon>
        <taxon>Bacillota</taxon>
        <taxon>Bacilli</taxon>
        <taxon>Bacillales</taxon>
        <taxon>Bacillaceae</taxon>
        <taxon>Alkalibacillus</taxon>
    </lineage>
</organism>
<evidence type="ECO:0000256" key="6">
    <source>
        <dbReference type="ARBA" id="ARBA00023136"/>
    </source>
</evidence>
<dbReference type="InterPro" id="IPR011014">
    <property type="entry name" value="MscS_channel_TM-2"/>
</dbReference>
<dbReference type="GO" id="GO:0005886">
    <property type="term" value="C:plasma membrane"/>
    <property type="evidence" value="ECO:0007669"/>
    <property type="project" value="UniProtKB-SubCell"/>
</dbReference>
<feature type="domain" description="Mechanosensitive ion channel transmembrane helices 2/3" evidence="10">
    <location>
        <begin position="140"/>
        <end position="181"/>
    </location>
</feature>
<dbReference type="SUPFAM" id="SSF50182">
    <property type="entry name" value="Sm-like ribonucleoproteins"/>
    <property type="match status" value="1"/>
</dbReference>
<evidence type="ECO:0000256" key="5">
    <source>
        <dbReference type="ARBA" id="ARBA00022989"/>
    </source>
</evidence>
<comment type="subcellular location">
    <subcellularLocation>
        <location evidence="1">Cell membrane</location>
        <topology evidence="1">Multi-pass membrane protein</topology>
    </subcellularLocation>
</comment>
<dbReference type="GO" id="GO:0055085">
    <property type="term" value="P:transmembrane transport"/>
    <property type="evidence" value="ECO:0007669"/>
    <property type="project" value="InterPro"/>
</dbReference>
<dbReference type="SUPFAM" id="SSF82689">
    <property type="entry name" value="Mechanosensitive channel protein MscS (YggB), C-terminal domain"/>
    <property type="match status" value="1"/>
</dbReference>
<comment type="similarity">
    <text evidence="2">Belongs to the MscS (TC 1.A.23) family.</text>
</comment>
<feature type="transmembrane region" description="Helical" evidence="7">
    <location>
        <begin position="12"/>
        <end position="31"/>
    </location>
</feature>
<dbReference type="InterPro" id="IPR006685">
    <property type="entry name" value="MscS_channel_2nd"/>
</dbReference>
<feature type="transmembrane region" description="Helical" evidence="7">
    <location>
        <begin position="162"/>
        <end position="180"/>
    </location>
</feature>
<evidence type="ECO:0000256" key="1">
    <source>
        <dbReference type="ARBA" id="ARBA00004651"/>
    </source>
</evidence>
<feature type="transmembrane region" description="Helical" evidence="7">
    <location>
        <begin position="133"/>
        <end position="156"/>
    </location>
</feature>
<feature type="domain" description="Mechanosensitive ion channel MscS" evidence="8">
    <location>
        <begin position="183"/>
        <end position="248"/>
    </location>
</feature>
<dbReference type="Pfam" id="PF21088">
    <property type="entry name" value="MS_channel_1st"/>
    <property type="match status" value="1"/>
</dbReference>
<evidence type="ECO:0000256" key="3">
    <source>
        <dbReference type="ARBA" id="ARBA00022475"/>
    </source>
</evidence>
<evidence type="ECO:0000259" key="10">
    <source>
        <dbReference type="Pfam" id="PF21088"/>
    </source>
</evidence>
<keyword evidence="6 7" id="KW-0472">Membrane</keyword>
<sequence length="369" mass="42383">MNWRFWEYINDYDLWINLGIALGILLVFLLLRKLFAKYVFYFILKLTNKSGSDLLNFVVKSYERPVRLLFVIIGIYIAVDYVPFINQQGDLFESLIRSSVILIITWGLFNLASSSSLLLMKVSDKVNLEIDQILIPFISKAVRFIVVAISLSIIAQEFGYDVSGFVAGLGLGGLAFALAAQEVIRNLFGGVVIITEKPFTMGDWVETPSVEGVVEDITFRSTRIRTFSESLVTIPNSTLSNEPITNWSEMGKRRIFFNLGVEYSTPKDKLESVVKRIRELLENHEDIHPETIFVRFDNYNDSSLDIMLYFFTKTTAWEEYLEIKEDINFKIMDILEEEDVSIAFPSRSLYLDADDEAVKRFSSSFKDEQ</sequence>
<dbReference type="Gene3D" id="3.30.70.100">
    <property type="match status" value="1"/>
</dbReference>
<keyword evidence="3" id="KW-1003">Cell membrane</keyword>
<dbReference type="RefSeq" id="WP_146817092.1">
    <property type="nucleotide sequence ID" value="NZ_BJYA01000014.1"/>
</dbReference>